<accession>A0AAX6DG57</accession>
<feature type="signal peptide" evidence="4">
    <location>
        <begin position="1"/>
        <end position="22"/>
    </location>
</feature>
<dbReference type="SUPFAM" id="SSF52047">
    <property type="entry name" value="RNI-like"/>
    <property type="match status" value="1"/>
</dbReference>
<gene>
    <name evidence="6" type="ORF">M6B38_247640</name>
</gene>
<dbReference type="FunFam" id="3.80.10.10:FF:000363">
    <property type="entry name" value="Leucine-rich repeat family protein"/>
    <property type="match status" value="1"/>
</dbReference>
<evidence type="ECO:0000256" key="3">
    <source>
        <dbReference type="ARBA" id="ARBA00022737"/>
    </source>
</evidence>
<comment type="caution">
    <text evidence="6">The sequence shown here is derived from an EMBL/GenBank/DDBJ whole genome shotgun (WGS) entry which is preliminary data.</text>
</comment>
<keyword evidence="2 4" id="KW-0732">Signal</keyword>
<dbReference type="Pfam" id="PF08263">
    <property type="entry name" value="LRRNT_2"/>
    <property type="match status" value="1"/>
</dbReference>
<evidence type="ECO:0000313" key="7">
    <source>
        <dbReference type="Proteomes" id="UP001140949"/>
    </source>
</evidence>
<organism evidence="6 7">
    <name type="scientific">Iris pallida</name>
    <name type="common">Sweet iris</name>
    <dbReference type="NCBI Taxonomy" id="29817"/>
    <lineage>
        <taxon>Eukaryota</taxon>
        <taxon>Viridiplantae</taxon>
        <taxon>Streptophyta</taxon>
        <taxon>Embryophyta</taxon>
        <taxon>Tracheophyta</taxon>
        <taxon>Spermatophyta</taxon>
        <taxon>Magnoliopsida</taxon>
        <taxon>Liliopsida</taxon>
        <taxon>Asparagales</taxon>
        <taxon>Iridaceae</taxon>
        <taxon>Iridoideae</taxon>
        <taxon>Irideae</taxon>
        <taxon>Iris</taxon>
    </lineage>
</organism>
<reference evidence="6" key="1">
    <citation type="journal article" date="2023" name="GigaByte">
        <title>Genome assembly of the bearded iris, Iris pallida Lam.</title>
        <authorList>
            <person name="Bruccoleri R.E."/>
            <person name="Oakeley E.J."/>
            <person name="Faust A.M.E."/>
            <person name="Altorfer M."/>
            <person name="Dessus-Babus S."/>
            <person name="Burckhardt D."/>
            <person name="Oertli M."/>
            <person name="Naumann U."/>
            <person name="Petersen F."/>
            <person name="Wong J."/>
        </authorList>
    </citation>
    <scope>NUCLEOTIDE SEQUENCE</scope>
    <source>
        <strain evidence="6">GSM-AAB239-AS_SAM_17_03QT</strain>
    </source>
</reference>
<dbReference type="Proteomes" id="UP001140949">
    <property type="component" value="Unassembled WGS sequence"/>
</dbReference>
<dbReference type="EMBL" id="JANAVB010045020">
    <property type="protein sequence ID" value="KAJ6790705.1"/>
    <property type="molecule type" value="Genomic_DNA"/>
</dbReference>
<dbReference type="PANTHER" id="PTHR47988">
    <property type="entry name" value="SOMATIC EMBRYOGENESIS RECEPTOR KINASE 1"/>
    <property type="match status" value="1"/>
</dbReference>
<keyword evidence="6" id="KW-0808">Transferase</keyword>
<dbReference type="Gene3D" id="3.80.10.10">
    <property type="entry name" value="Ribonuclease Inhibitor"/>
    <property type="match status" value="2"/>
</dbReference>
<dbReference type="SUPFAM" id="SSF52058">
    <property type="entry name" value="L domain-like"/>
    <property type="match status" value="1"/>
</dbReference>
<dbReference type="PROSITE" id="PS51450">
    <property type="entry name" value="LRR"/>
    <property type="match status" value="1"/>
</dbReference>
<protein>
    <submittedName>
        <fullName evidence="6">Leucine-rich repeat receptor-like protein kinase isoform X1</fullName>
    </submittedName>
</protein>
<keyword evidence="6" id="KW-0675">Receptor</keyword>
<evidence type="ECO:0000256" key="1">
    <source>
        <dbReference type="ARBA" id="ARBA00022614"/>
    </source>
</evidence>
<evidence type="ECO:0000313" key="6">
    <source>
        <dbReference type="EMBL" id="KAJ6790705.1"/>
    </source>
</evidence>
<keyword evidence="1" id="KW-0433">Leucine-rich repeat</keyword>
<name>A0AAX6DG57_IRIPA</name>
<evidence type="ECO:0000256" key="4">
    <source>
        <dbReference type="SAM" id="SignalP"/>
    </source>
</evidence>
<feature type="chain" id="PRO_5043455663" evidence="4">
    <location>
        <begin position="23"/>
        <end position="406"/>
    </location>
</feature>
<dbReference type="InterPro" id="IPR032675">
    <property type="entry name" value="LRR_dom_sf"/>
</dbReference>
<sequence length="406" mass="43243">MTLITAGLLLLSIATCIGLGSGASDPNDVAALRSLMSQLQNPPQTWGKSDDPCGTPWEGVMCSESRVTMLKLSTMGLKGTLSPDIAQITQLHTLDLSYNDLSGTLTPNIENLKQLSVLILTGCTFSGNIPQELGNLSQLLFLDLSLNQFSGTIPASLGGLSNLYWLDLAKNKLTGSLPVSTRDTPGLDLLKVEQCNLQKNQLSGVIPESLFSSGMKLSRLHLNGNNFTGSIPASIGLVRSLEILYLGGNDLSGSLPFSINNLTNLNELNLANNKLTGPLPNLAQMSSLHTVDLSNNSFDASEAPSWFSTLQSLTTLKIESGGLYGQIPSQMFGLPAIQQVVLKNNAFNGTLSMGNNINQGLMVVDLQNNSISSLKLTASYKHTLILFGNPVCNAGRNSNADFCLEL</sequence>
<dbReference type="AlphaFoldDB" id="A0AAX6DG57"/>
<keyword evidence="6" id="KW-0418">Kinase</keyword>
<dbReference type="PRINTS" id="PR00019">
    <property type="entry name" value="LEURICHRPT"/>
</dbReference>
<dbReference type="InterPro" id="IPR013210">
    <property type="entry name" value="LRR_N_plant-typ"/>
</dbReference>
<evidence type="ECO:0000256" key="2">
    <source>
        <dbReference type="ARBA" id="ARBA00022729"/>
    </source>
</evidence>
<dbReference type="Pfam" id="PF00560">
    <property type="entry name" value="LRR_1"/>
    <property type="match status" value="7"/>
</dbReference>
<dbReference type="InterPro" id="IPR001611">
    <property type="entry name" value="Leu-rich_rpt"/>
</dbReference>
<feature type="domain" description="Leucine-rich repeat-containing N-terminal plant-type" evidence="5">
    <location>
        <begin position="26"/>
        <end position="63"/>
    </location>
</feature>
<proteinExistence type="predicted"/>
<keyword evidence="7" id="KW-1185">Reference proteome</keyword>
<dbReference type="FunFam" id="3.80.10.10:FF:000542">
    <property type="entry name" value="Leucine-rich repeat protein kinase family protein"/>
    <property type="match status" value="1"/>
</dbReference>
<keyword evidence="3" id="KW-0677">Repeat</keyword>
<evidence type="ECO:0000259" key="5">
    <source>
        <dbReference type="Pfam" id="PF08263"/>
    </source>
</evidence>
<dbReference type="GO" id="GO:0016301">
    <property type="term" value="F:kinase activity"/>
    <property type="evidence" value="ECO:0007669"/>
    <property type="project" value="UniProtKB-KW"/>
</dbReference>
<reference evidence="6" key="2">
    <citation type="submission" date="2023-04" db="EMBL/GenBank/DDBJ databases">
        <authorList>
            <person name="Bruccoleri R.E."/>
            <person name="Oakeley E.J."/>
            <person name="Faust A.-M."/>
            <person name="Dessus-Babus S."/>
            <person name="Altorfer M."/>
            <person name="Burckhardt D."/>
            <person name="Oertli M."/>
            <person name="Naumann U."/>
            <person name="Petersen F."/>
            <person name="Wong J."/>
        </authorList>
    </citation>
    <scope>NUCLEOTIDE SEQUENCE</scope>
    <source>
        <strain evidence="6">GSM-AAB239-AS_SAM_17_03QT</strain>
        <tissue evidence="6">Leaf</tissue>
    </source>
</reference>